<evidence type="ECO:0000313" key="3">
    <source>
        <dbReference type="Proteomes" id="UP000017842"/>
    </source>
</evidence>
<dbReference type="AlphaFoldDB" id="V5BLG4"/>
<feature type="region of interest" description="Disordered" evidence="1">
    <location>
        <begin position="40"/>
        <end position="69"/>
    </location>
</feature>
<protein>
    <recommendedName>
        <fullName evidence="4">Transposase</fullName>
    </recommendedName>
</protein>
<organism evidence="2 3">
    <name type="scientific">Methyloglobulus morosus KoM1</name>
    <dbReference type="NCBI Taxonomy" id="1116472"/>
    <lineage>
        <taxon>Bacteria</taxon>
        <taxon>Pseudomonadati</taxon>
        <taxon>Pseudomonadota</taxon>
        <taxon>Gammaproteobacteria</taxon>
        <taxon>Methylococcales</taxon>
        <taxon>Methylococcaceae</taxon>
        <taxon>Methyloglobulus</taxon>
    </lineage>
</organism>
<dbReference type="STRING" id="1116472.MGMO_1c00050"/>
<name>V5BLG4_9GAMM</name>
<gene>
    <name evidence="2" type="ORF">MGMO_1c00050</name>
</gene>
<dbReference type="eggNOG" id="COG1943">
    <property type="taxonomic scope" value="Bacteria"/>
</dbReference>
<dbReference type="PATRIC" id="fig|1116472.3.peg.7"/>
<comment type="caution">
    <text evidence="2">The sequence shown here is derived from an EMBL/GenBank/DDBJ whole genome shotgun (WGS) entry which is preliminary data.</text>
</comment>
<keyword evidence="3" id="KW-1185">Reference proteome</keyword>
<dbReference type="OrthoDB" id="9814067at2"/>
<accession>V5BLG4</accession>
<dbReference type="EMBL" id="AYLO01000001">
    <property type="protein sequence ID" value="ESS74150.1"/>
    <property type="molecule type" value="Genomic_DNA"/>
</dbReference>
<dbReference type="Proteomes" id="UP000017842">
    <property type="component" value="Unassembled WGS sequence"/>
</dbReference>
<reference evidence="2 3" key="1">
    <citation type="journal article" date="2013" name="Genome Announc.">
        <title>Draft Genome Sequence of the Methanotrophic Gammaproteobacterium Methyloglobulus morosus DSM 22980 Strain KoM1.</title>
        <authorList>
            <person name="Poehlein A."/>
            <person name="Deutzmann J.S."/>
            <person name="Daniel R."/>
            <person name="Simeonova D.D."/>
        </authorList>
    </citation>
    <scope>NUCLEOTIDE SEQUENCE [LARGE SCALE GENOMIC DNA]</scope>
    <source>
        <strain evidence="2 3">KoM1</strain>
    </source>
</reference>
<evidence type="ECO:0008006" key="4">
    <source>
        <dbReference type="Google" id="ProtNLM"/>
    </source>
</evidence>
<dbReference type="RefSeq" id="WP_023492944.1">
    <property type="nucleotide sequence ID" value="NZ_AYLO01000001.1"/>
</dbReference>
<proteinExistence type="predicted"/>
<evidence type="ECO:0000313" key="2">
    <source>
        <dbReference type="EMBL" id="ESS74150.1"/>
    </source>
</evidence>
<sequence>MLYLKGIPEQSINDIRAATNKSWVLGNDRFRQRIQVQLNRRAEPKARGGDRKSEQYKAGRKDYINKAIT</sequence>
<evidence type="ECO:0000256" key="1">
    <source>
        <dbReference type="SAM" id="MobiDB-lite"/>
    </source>
</evidence>